<organism evidence="2 3">
    <name type="scientific">Candidatus Woesebacteria bacterium GW2011_GWA1_39_21</name>
    <dbReference type="NCBI Taxonomy" id="1618550"/>
    <lineage>
        <taxon>Bacteria</taxon>
        <taxon>Candidatus Woeseibacteriota</taxon>
    </lineage>
</organism>
<keyword evidence="1" id="KW-0812">Transmembrane</keyword>
<sequence length="204" mass="22953">MENKKMTKTKEEEAVVTDVKAIPKDVGKAARKKNRSWILLLVIDLLMLGFSVFFIVSIPTKAEALNKARSDEQKVKESKNVDVTGLEYKPTKDSVDTLNSYYPEEAGLISFIEAVDKLKESGIIKNFSLVGKNAVKDKTGVYGIPFIIEIEGKWEDINANLQEFQKLPYLIRAVNVEANVIDLNIVNFKYGGFLYVSDKLAKTR</sequence>
<dbReference type="AlphaFoldDB" id="A0A0G0QMQ7"/>
<evidence type="ECO:0000313" key="2">
    <source>
        <dbReference type="EMBL" id="KKR11645.1"/>
    </source>
</evidence>
<keyword evidence="1" id="KW-1133">Transmembrane helix</keyword>
<proteinExistence type="predicted"/>
<name>A0A0G0QMQ7_9BACT</name>
<keyword evidence="1" id="KW-0472">Membrane</keyword>
<gene>
    <name evidence="2" type="ORF">UT39_C0004G0004</name>
</gene>
<protein>
    <submittedName>
        <fullName evidence="2">Uncharacterized protein</fullName>
    </submittedName>
</protein>
<accession>A0A0G0QMQ7</accession>
<evidence type="ECO:0000313" key="3">
    <source>
        <dbReference type="Proteomes" id="UP000034246"/>
    </source>
</evidence>
<dbReference type="STRING" id="1618550.UT39_C0004G0004"/>
<dbReference type="EMBL" id="LBWP01000004">
    <property type="protein sequence ID" value="KKR11645.1"/>
    <property type="molecule type" value="Genomic_DNA"/>
</dbReference>
<reference evidence="2 3" key="1">
    <citation type="journal article" date="2015" name="Nature">
        <title>rRNA introns, odd ribosomes, and small enigmatic genomes across a large radiation of phyla.</title>
        <authorList>
            <person name="Brown C.T."/>
            <person name="Hug L.A."/>
            <person name="Thomas B.C."/>
            <person name="Sharon I."/>
            <person name="Castelle C.J."/>
            <person name="Singh A."/>
            <person name="Wilkins M.J."/>
            <person name="Williams K.H."/>
            <person name="Banfield J.F."/>
        </authorList>
    </citation>
    <scope>NUCLEOTIDE SEQUENCE [LARGE SCALE GENOMIC DNA]</scope>
</reference>
<dbReference type="Proteomes" id="UP000034246">
    <property type="component" value="Unassembled WGS sequence"/>
</dbReference>
<feature type="transmembrane region" description="Helical" evidence="1">
    <location>
        <begin position="37"/>
        <end position="58"/>
    </location>
</feature>
<evidence type="ECO:0000256" key="1">
    <source>
        <dbReference type="SAM" id="Phobius"/>
    </source>
</evidence>
<comment type="caution">
    <text evidence="2">The sequence shown here is derived from an EMBL/GenBank/DDBJ whole genome shotgun (WGS) entry which is preliminary data.</text>
</comment>